<accession>A0A8S1MBJ0</accession>
<evidence type="ECO:0000313" key="9">
    <source>
        <dbReference type="Proteomes" id="UP000688137"/>
    </source>
</evidence>
<keyword evidence="3 6" id="KW-0472">Membrane</keyword>
<keyword evidence="9" id="KW-1185">Reference proteome</keyword>
<reference evidence="8" key="1">
    <citation type="submission" date="2021-01" db="EMBL/GenBank/DDBJ databases">
        <authorList>
            <consortium name="Genoscope - CEA"/>
            <person name="William W."/>
        </authorList>
    </citation>
    <scope>NUCLEOTIDE SEQUENCE</scope>
</reference>
<dbReference type="Pfam" id="PF01086">
    <property type="entry name" value="Clathrin_lg_ch"/>
    <property type="match status" value="1"/>
</dbReference>
<dbReference type="GO" id="GO:0016192">
    <property type="term" value="P:vesicle-mediated transport"/>
    <property type="evidence" value="ECO:0007669"/>
    <property type="project" value="InterPro"/>
</dbReference>
<evidence type="ECO:0000256" key="2">
    <source>
        <dbReference type="ARBA" id="ARBA00005263"/>
    </source>
</evidence>
<dbReference type="AlphaFoldDB" id="A0A8S1MBJ0"/>
<keyword evidence="4 6" id="KW-0168">Coated pit</keyword>
<comment type="caution">
    <text evidence="8">The sequence shown here is derived from an EMBL/GenBank/DDBJ whole genome shotgun (WGS) entry which is preliminary data.</text>
</comment>
<evidence type="ECO:0000313" key="8">
    <source>
        <dbReference type="EMBL" id="CAD8075461.1"/>
    </source>
</evidence>
<proteinExistence type="inferred from homology"/>
<gene>
    <name evidence="8" type="ORF">PPRIM_AZ9-3.1.T0540217</name>
</gene>
<comment type="function">
    <text evidence="6">Clathrin is the major protein of the polyhedral coat of coated pits and vesicles.</text>
</comment>
<evidence type="ECO:0000256" key="6">
    <source>
        <dbReference type="RuleBase" id="RU363137"/>
    </source>
</evidence>
<organism evidence="8 9">
    <name type="scientific">Paramecium primaurelia</name>
    <dbReference type="NCBI Taxonomy" id="5886"/>
    <lineage>
        <taxon>Eukaryota</taxon>
        <taxon>Sar</taxon>
        <taxon>Alveolata</taxon>
        <taxon>Ciliophora</taxon>
        <taxon>Intramacronucleata</taxon>
        <taxon>Oligohymenophorea</taxon>
        <taxon>Peniculida</taxon>
        <taxon>Parameciidae</taxon>
        <taxon>Paramecium</taxon>
    </lineage>
</organism>
<evidence type="ECO:0000256" key="7">
    <source>
        <dbReference type="SAM" id="Coils"/>
    </source>
</evidence>
<dbReference type="InterPro" id="IPR000996">
    <property type="entry name" value="Clathrin_L-chain"/>
</dbReference>
<evidence type="ECO:0000256" key="5">
    <source>
        <dbReference type="ARBA" id="ARBA00023329"/>
    </source>
</evidence>
<evidence type="ECO:0000256" key="1">
    <source>
        <dbReference type="ARBA" id="ARBA00004180"/>
    </source>
</evidence>
<dbReference type="GO" id="GO:0030132">
    <property type="term" value="C:clathrin coat of coated pit"/>
    <property type="evidence" value="ECO:0007669"/>
    <property type="project" value="InterPro"/>
</dbReference>
<feature type="coiled-coil region" evidence="7">
    <location>
        <begin position="53"/>
        <end position="80"/>
    </location>
</feature>
<comment type="similarity">
    <text evidence="2 6">Belongs to the clathrin light chain family.</text>
</comment>
<name>A0A8S1MBJ0_PARPR</name>
<evidence type="ECO:0000256" key="3">
    <source>
        <dbReference type="ARBA" id="ARBA00023136"/>
    </source>
</evidence>
<dbReference type="GO" id="GO:0006886">
    <property type="term" value="P:intracellular protein transport"/>
    <property type="evidence" value="ECO:0007669"/>
    <property type="project" value="InterPro"/>
</dbReference>
<dbReference type="OMA" id="PFEMPIA"/>
<keyword evidence="5 6" id="KW-0968">Cytoplasmic vesicle</keyword>
<dbReference type="GO" id="GO:0030130">
    <property type="term" value="C:clathrin coat of trans-Golgi network vesicle"/>
    <property type="evidence" value="ECO:0007669"/>
    <property type="project" value="InterPro"/>
</dbReference>
<dbReference type="Proteomes" id="UP000688137">
    <property type="component" value="Unassembled WGS sequence"/>
</dbReference>
<keyword evidence="7" id="KW-0175">Coiled coil</keyword>
<sequence length="165" mass="19335">MDEFFDDPAGTIETYIVPEVAAQPLMFNDAARQPFEMPIAPNAGVTVLVSAEQQQRREKLREVEEERIKLIRERDQEERIQKQQRKEKAQQYLLQFQTQLKSDIQARKDANKQAQELRSLNKSQYKNSWDQIAQNVALKDGEYPGEKDVTKMRQAILNKRKDLTK</sequence>
<dbReference type="EMBL" id="CAJJDM010000054">
    <property type="protein sequence ID" value="CAD8075461.1"/>
    <property type="molecule type" value="Genomic_DNA"/>
</dbReference>
<evidence type="ECO:0000256" key="4">
    <source>
        <dbReference type="ARBA" id="ARBA00023176"/>
    </source>
</evidence>
<protein>
    <recommendedName>
        <fullName evidence="6">Clathrin light chain</fullName>
    </recommendedName>
</protein>
<dbReference type="GO" id="GO:0005198">
    <property type="term" value="F:structural molecule activity"/>
    <property type="evidence" value="ECO:0007669"/>
    <property type="project" value="InterPro"/>
</dbReference>
<comment type="subcellular location">
    <subcellularLocation>
        <location evidence="1 6">Cytoplasmic vesicle membrane</location>
        <topology evidence="1 6">Peripheral membrane protein</topology>
        <orientation evidence="1 6">Cytoplasmic side</orientation>
    </subcellularLocation>
    <subcellularLocation>
        <location evidence="6">Membrane</location>
        <location evidence="6">Coated pit</location>
        <topology evidence="6">Peripheral membrane protein</topology>
        <orientation evidence="6">Cytoplasmic side</orientation>
    </subcellularLocation>
    <text evidence="6">Cytoplasmic face of coated pits and vesicles.</text>
</comment>